<protein>
    <submittedName>
        <fullName evidence="9">Runt domain-containing protein</fullName>
    </submittedName>
</protein>
<dbReference type="Pfam" id="PF00853">
    <property type="entry name" value="Runt"/>
    <property type="match status" value="1"/>
</dbReference>
<organism evidence="9">
    <name type="scientific">Hymenolepis diminuta</name>
    <name type="common">Rat tapeworm</name>
    <dbReference type="NCBI Taxonomy" id="6216"/>
    <lineage>
        <taxon>Eukaryota</taxon>
        <taxon>Metazoa</taxon>
        <taxon>Spiralia</taxon>
        <taxon>Lophotrochozoa</taxon>
        <taxon>Platyhelminthes</taxon>
        <taxon>Cestoda</taxon>
        <taxon>Eucestoda</taxon>
        <taxon>Cyclophyllidea</taxon>
        <taxon>Hymenolepididae</taxon>
        <taxon>Hymenolepis</taxon>
    </lineage>
</organism>
<dbReference type="OrthoDB" id="10029800at2759"/>
<feature type="domain" description="Runt" evidence="6">
    <location>
        <begin position="29"/>
        <end position="157"/>
    </location>
</feature>
<dbReference type="InterPro" id="IPR000040">
    <property type="entry name" value="AML1_Runt"/>
</dbReference>
<accession>A0A0R3SWH7</accession>
<dbReference type="InterPro" id="IPR008967">
    <property type="entry name" value="p53-like_TF_DNA-bd_sf"/>
</dbReference>
<dbReference type="PANTHER" id="PTHR11950">
    <property type="entry name" value="RUNT RELATED"/>
    <property type="match status" value="1"/>
</dbReference>
<dbReference type="GO" id="GO:0000981">
    <property type="term" value="F:DNA-binding transcription factor activity, RNA polymerase II-specific"/>
    <property type="evidence" value="ECO:0007669"/>
    <property type="project" value="TreeGrafter"/>
</dbReference>
<keyword evidence="3" id="KW-0804">Transcription</keyword>
<reference evidence="9" key="1">
    <citation type="submission" date="2016-04" db="UniProtKB">
        <authorList>
            <consortium name="WormBaseParasite"/>
        </authorList>
    </citation>
    <scope>IDENTIFICATION</scope>
</reference>
<name>A0A0R3SWH7_HYMDI</name>
<sequence length="479" mass="52840">MRAGGATNKENGLKLDVYVADTHLAMGEGDGGALQDHPGDLVVTGSPHLLCSSLPKHWRSNKSLPTPFRVVSLVPVMDGTRVSLSAGNEERPFAELKNAVAVMQNQEARFNDLRFLGRSGRGKSFNVTITVETNPPLVGVYSHAIKVTVDGPRVPRTKYTSANRTIKMDRERFPSFAQEILMKNYESSRLSQPIIDRAHRYLDANNKRDDLKRCMKIDRENFGENAELDAPKKTKIHQLPQKPFDMSTFPSLPAKENRSSLQNSVFPPFSISRFFSPHLKFNLNQRIPNTDFVRPFQDQPKPTVPSMPNLVDAIAASMNIPLPTSSWSVNSANDLSIKNSDKTPSSKISHGFLSVEKLLGNTNQSRDNQNSPSSTSSTSSTTISPDIPSAFNPFPMTTVASTPMDATSDFFKKLFAATRTLVSSQCVQQANTLPKTLSNNFIPPPPLPWLRFLNNPSEVFPAQENGIPLLTRDASSSST</sequence>
<reference evidence="7 8" key="2">
    <citation type="submission" date="2018-11" db="EMBL/GenBank/DDBJ databases">
        <authorList>
            <consortium name="Pathogen Informatics"/>
        </authorList>
    </citation>
    <scope>NUCLEOTIDE SEQUENCE [LARGE SCALE GENOMIC DNA]</scope>
</reference>
<feature type="compositionally biased region" description="Low complexity" evidence="5">
    <location>
        <begin position="371"/>
        <end position="388"/>
    </location>
</feature>
<keyword evidence="4" id="KW-0539">Nucleus</keyword>
<dbReference type="AlphaFoldDB" id="A0A0R3SWH7"/>
<evidence type="ECO:0000313" key="8">
    <source>
        <dbReference type="Proteomes" id="UP000274504"/>
    </source>
</evidence>
<evidence type="ECO:0000256" key="3">
    <source>
        <dbReference type="ARBA" id="ARBA00023163"/>
    </source>
</evidence>
<dbReference type="WBParaSite" id="HDID_0001003901-mRNA-1">
    <property type="protein sequence ID" value="HDID_0001003901-mRNA-1"/>
    <property type="gene ID" value="HDID_0001003901"/>
</dbReference>
<feature type="compositionally biased region" description="Polar residues" evidence="5">
    <location>
        <begin position="361"/>
        <end position="370"/>
    </location>
</feature>
<dbReference type="PROSITE" id="PS51062">
    <property type="entry name" value="RUNT"/>
    <property type="match status" value="1"/>
</dbReference>
<gene>
    <name evidence="7" type="ORF">HDID_LOCUS10037</name>
</gene>
<evidence type="ECO:0000256" key="5">
    <source>
        <dbReference type="SAM" id="MobiDB-lite"/>
    </source>
</evidence>
<evidence type="ECO:0000256" key="2">
    <source>
        <dbReference type="ARBA" id="ARBA00023015"/>
    </source>
</evidence>
<evidence type="ECO:0000259" key="6">
    <source>
        <dbReference type="PROSITE" id="PS51062"/>
    </source>
</evidence>
<dbReference type="GO" id="GO:0005634">
    <property type="term" value="C:nucleus"/>
    <property type="evidence" value="ECO:0007669"/>
    <property type="project" value="UniProtKB-SubCell"/>
</dbReference>
<dbReference type="STRING" id="6216.A0A0R3SWH7"/>
<dbReference type="GO" id="GO:0005524">
    <property type="term" value="F:ATP binding"/>
    <property type="evidence" value="ECO:0007669"/>
    <property type="project" value="InterPro"/>
</dbReference>
<dbReference type="PANTHER" id="PTHR11950:SF31">
    <property type="entry name" value="SEGMENTATION PROTEIN RUNT"/>
    <property type="match status" value="1"/>
</dbReference>
<dbReference type="Gene3D" id="2.60.40.720">
    <property type="match status" value="1"/>
</dbReference>
<dbReference type="InterPro" id="IPR013524">
    <property type="entry name" value="Runt_dom"/>
</dbReference>
<dbReference type="Proteomes" id="UP000274504">
    <property type="component" value="Unassembled WGS sequence"/>
</dbReference>
<feature type="region of interest" description="Disordered" evidence="5">
    <location>
        <begin position="361"/>
        <end position="388"/>
    </location>
</feature>
<dbReference type="PRINTS" id="PR00967">
    <property type="entry name" value="ONCOGENEAML1"/>
</dbReference>
<dbReference type="InterPro" id="IPR012346">
    <property type="entry name" value="p53/RUNT-type_TF_DNA-bd_sf"/>
</dbReference>
<dbReference type="EMBL" id="UYSG01011497">
    <property type="protein sequence ID" value="VDL62568.1"/>
    <property type="molecule type" value="Genomic_DNA"/>
</dbReference>
<comment type="subcellular location">
    <subcellularLocation>
        <location evidence="1">Nucleus</location>
    </subcellularLocation>
</comment>
<keyword evidence="2" id="KW-0805">Transcription regulation</keyword>
<evidence type="ECO:0000313" key="9">
    <source>
        <dbReference type="WBParaSite" id="HDID_0001003901-mRNA-1"/>
    </source>
</evidence>
<proteinExistence type="predicted"/>
<evidence type="ECO:0000313" key="7">
    <source>
        <dbReference type="EMBL" id="VDL62568.1"/>
    </source>
</evidence>
<evidence type="ECO:0000256" key="1">
    <source>
        <dbReference type="ARBA" id="ARBA00004123"/>
    </source>
</evidence>
<dbReference type="GO" id="GO:0000978">
    <property type="term" value="F:RNA polymerase II cis-regulatory region sequence-specific DNA binding"/>
    <property type="evidence" value="ECO:0007669"/>
    <property type="project" value="TreeGrafter"/>
</dbReference>
<dbReference type="SUPFAM" id="SSF49417">
    <property type="entry name" value="p53-like transcription factors"/>
    <property type="match status" value="1"/>
</dbReference>
<evidence type="ECO:0000256" key="4">
    <source>
        <dbReference type="ARBA" id="ARBA00023242"/>
    </source>
</evidence>